<proteinExistence type="predicted"/>
<keyword evidence="2" id="KW-1185">Reference proteome</keyword>
<comment type="caution">
    <text evidence="1">The sequence shown here is derived from an EMBL/GenBank/DDBJ whole genome shotgun (WGS) entry which is preliminary data.</text>
</comment>
<protein>
    <submittedName>
        <fullName evidence="1">Uncharacterized protein</fullName>
    </submittedName>
</protein>
<sequence length="288" mass="31394">MSVQWQMDKLPIEGCLFGGPGPPPLIEIVHAKAVSIWNGIRAGSVLIESILTFVKFIIMCQDTRAAGSTIHEHISHIRTFTPLLYVFYRDGTLFFIPVLGESGGCKVQNDSLAASWEEGAGTCCREERRPVWGGRSQVGPGWRLGLKEAVADVDELVNVDRRFCEHHDRSTRNRGKDEVSRPDNLPHATFVSFPLLALIPDDIPSLLAGLISETVYAASRIPLAVLHTAAVINRLLQAPRSMTAVAASHQFIITLELKISSVSLTSQLHCNLVAQGSPNSIKSDPIGS</sequence>
<dbReference type="AlphaFoldDB" id="A0AAD5YQC0"/>
<reference evidence="1" key="1">
    <citation type="submission" date="2022-07" db="EMBL/GenBank/DDBJ databases">
        <title>Genome Sequence of Leucocoprinus birnbaumii.</title>
        <authorList>
            <person name="Buettner E."/>
        </authorList>
    </citation>
    <scope>NUCLEOTIDE SEQUENCE</scope>
    <source>
        <strain evidence="1">VT141</strain>
    </source>
</reference>
<dbReference type="EMBL" id="JANIEX010000954">
    <property type="protein sequence ID" value="KAJ3561781.1"/>
    <property type="molecule type" value="Genomic_DNA"/>
</dbReference>
<gene>
    <name evidence="1" type="ORF">NP233_g9987</name>
</gene>
<accession>A0AAD5YQC0</accession>
<organism evidence="1 2">
    <name type="scientific">Leucocoprinus birnbaumii</name>
    <dbReference type="NCBI Taxonomy" id="56174"/>
    <lineage>
        <taxon>Eukaryota</taxon>
        <taxon>Fungi</taxon>
        <taxon>Dikarya</taxon>
        <taxon>Basidiomycota</taxon>
        <taxon>Agaricomycotina</taxon>
        <taxon>Agaricomycetes</taxon>
        <taxon>Agaricomycetidae</taxon>
        <taxon>Agaricales</taxon>
        <taxon>Agaricineae</taxon>
        <taxon>Agaricaceae</taxon>
        <taxon>Leucocoprinus</taxon>
    </lineage>
</organism>
<evidence type="ECO:0000313" key="2">
    <source>
        <dbReference type="Proteomes" id="UP001213000"/>
    </source>
</evidence>
<evidence type="ECO:0000313" key="1">
    <source>
        <dbReference type="EMBL" id="KAJ3561781.1"/>
    </source>
</evidence>
<dbReference type="Proteomes" id="UP001213000">
    <property type="component" value="Unassembled WGS sequence"/>
</dbReference>
<name>A0AAD5YQC0_9AGAR</name>